<protein>
    <submittedName>
        <fullName evidence="1">Uncharacterized protein</fullName>
    </submittedName>
</protein>
<evidence type="ECO:0000313" key="1">
    <source>
        <dbReference type="EMBL" id="KAI4318091.1"/>
    </source>
</evidence>
<organism evidence="1 2">
    <name type="scientific">Bauhinia variegata</name>
    <name type="common">Purple orchid tree</name>
    <name type="synonym">Phanera variegata</name>
    <dbReference type="NCBI Taxonomy" id="167791"/>
    <lineage>
        <taxon>Eukaryota</taxon>
        <taxon>Viridiplantae</taxon>
        <taxon>Streptophyta</taxon>
        <taxon>Embryophyta</taxon>
        <taxon>Tracheophyta</taxon>
        <taxon>Spermatophyta</taxon>
        <taxon>Magnoliopsida</taxon>
        <taxon>eudicotyledons</taxon>
        <taxon>Gunneridae</taxon>
        <taxon>Pentapetalae</taxon>
        <taxon>rosids</taxon>
        <taxon>fabids</taxon>
        <taxon>Fabales</taxon>
        <taxon>Fabaceae</taxon>
        <taxon>Cercidoideae</taxon>
        <taxon>Cercideae</taxon>
        <taxon>Bauhiniinae</taxon>
        <taxon>Bauhinia</taxon>
    </lineage>
</organism>
<proteinExistence type="predicted"/>
<accession>A0ACB9M512</accession>
<name>A0ACB9M512_BAUVA</name>
<sequence length="120" mass="13485">MRRKVLLLLGWDTEGLAFQHRSSRLRQRLLGCCLSSSTSLLPAARVSAAHGFARIAPHKPSLPENEDGCKFGKIDLEEGMGPVRRLKETLKFSRVLQLLKFEGMVPVRKLWEREVDVCGG</sequence>
<keyword evidence="2" id="KW-1185">Reference proteome</keyword>
<gene>
    <name evidence="1" type="ORF">L6164_025899</name>
</gene>
<dbReference type="EMBL" id="CM039435">
    <property type="protein sequence ID" value="KAI4318091.1"/>
    <property type="molecule type" value="Genomic_DNA"/>
</dbReference>
<dbReference type="Proteomes" id="UP000828941">
    <property type="component" value="Chromosome 10"/>
</dbReference>
<evidence type="ECO:0000313" key="2">
    <source>
        <dbReference type="Proteomes" id="UP000828941"/>
    </source>
</evidence>
<comment type="caution">
    <text evidence="1">The sequence shown here is derived from an EMBL/GenBank/DDBJ whole genome shotgun (WGS) entry which is preliminary data.</text>
</comment>
<reference evidence="1 2" key="1">
    <citation type="journal article" date="2022" name="DNA Res.">
        <title>Chromosomal-level genome assembly of the orchid tree Bauhinia variegata (Leguminosae; Cercidoideae) supports the allotetraploid origin hypothesis of Bauhinia.</title>
        <authorList>
            <person name="Zhong Y."/>
            <person name="Chen Y."/>
            <person name="Zheng D."/>
            <person name="Pang J."/>
            <person name="Liu Y."/>
            <person name="Luo S."/>
            <person name="Meng S."/>
            <person name="Qian L."/>
            <person name="Wei D."/>
            <person name="Dai S."/>
            <person name="Zhou R."/>
        </authorList>
    </citation>
    <scope>NUCLEOTIDE SEQUENCE [LARGE SCALE GENOMIC DNA]</scope>
    <source>
        <strain evidence="1">BV-YZ2020</strain>
    </source>
</reference>